<gene>
    <name evidence="1" type="ORF">FTOL_09283</name>
</gene>
<sequence length="46" mass="5113">MSVASEKYIGTSFGGTKSYLYQCRNTAELLAGPGDFIRSFRCQNDE</sequence>
<dbReference type="Proteomes" id="UP001187734">
    <property type="component" value="Unassembled WGS sequence"/>
</dbReference>
<accession>A0AAE8MEC5</accession>
<evidence type="ECO:0000313" key="2">
    <source>
        <dbReference type="Proteomes" id="UP001187734"/>
    </source>
</evidence>
<dbReference type="AlphaFoldDB" id="A0AAE8MEC5"/>
<dbReference type="EMBL" id="ONZP01000338">
    <property type="protein sequence ID" value="SPJ81878.1"/>
    <property type="molecule type" value="Genomic_DNA"/>
</dbReference>
<organism evidence="1 2">
    <name type="scientific">Fusarium torulosum</name>
    <dbReference type="NCBI Taxonomy" id="33205"/>
    <lineage>
        <taxon>Eukaryota</taxon>
        <taxon>Fungi</taxon>
        <taxon>Dikarya</taxon>
        <taxon>Ascomycota</taxon>
        <taxon>Pezizomycotina</taxon>
        <taxon>Sordariomycetes</taxon>
        <taxon>Hypocreomycetidae</taxon>
        <taxon>Hypocreales</taxon>
        <taxon>Nectriaceae</taxon>
        <taxon>Fusarium</taxon>
    </lineage>
</organism>
<reference evidence="1" key="1">
    <citation type="submission" date="2018-03" db="EMBL/GenBank/DDBJ databases">
        <authorList>
            <person name="Guldener U."/>
        </authorList>
    </citation>
    <scope>NUCLEOTIDE SEQUENCE</scope>
</reference>
<comment type="caution">
    <text evidence="1">The sequence shown here is derived from an EMBL/GenBank/DDBJ whole genome shotgun (WGS) entry which is preliminary data.</text>
</comment>
<evidence type="ECO:0000313" key="1">
    <source>
        <dbReference type="EMBL" id="SPJ81878.1"/>
    </source>
</evidence>
<keyword evidence="2" id="KW-1185">Reference proteome</keyword>
<name>A0AAE8MEC5_9HYPO</name>
<proteinExistence type="predicted"/>
<protein>
    <submittedName>
        <fullName evidence="1">Uncharacterized protein</fullName>
    </submittedName>
</protein>